<dbReference type="InterPro" id="IPR029058">
    <property type="entry name" value="AB_hydrolase_fold"/>
</dbReference>
<dbReference type="GO" id="GO:0016787">
    <property type="term" value="F:hydrolase activity"/>
    <property type="evidence" value="ECO:0007669"/>
    <property type="project" value="InterPro"/>
</dbReference>
<dbReference type="PANTHER" id="PTHR22946">
    <property type="entry name" value="DIENELACTONE HYDROLASE DOMAIN-CONTAINING PROTEIN-RELATED"/>
    <property type="match status" value="1"/>
</dbReference>
<feature type="domain" description="Dienelactone hydrolase" evidence="1">
    <location>
        <begin position="145"/>
        <end position="319"/>
    </location>
</feature>
<organism evidence="2 3">
    <name type="scientific">Chaetoceros tenuissimus</name>
    <dbReference type="NCBI Taxonomy" id="426638"/>
    <lineage>
        <taxon>Eukaryota</taxon>
        <taxon>Sar</taxon>
        <taxon>Stramenopiles</taxon>
        <taxon>Ochrophyta</taxon>
        <taxon>Bacillariophyta</taxon>
        <taxon>Coscinodiscophyceae</taxon>
        <taxon>Chaetocerotophycidae</taxon>
        <taxon>Chaetocerotales</taxon>
        <taxon>Chaetocerotaceae</taxon>
        <taxon>Chaetoceros</taxon>
    </lineage>
</organism>
<comment type="caution">
    <text evidence="2">The sequence shown here is derived from an EMBL/GenBank/DDBJ whole genome shotgun (WGS) entry which is preliminary data.</text>
</comment>
<sequence>MSTAPDDWVPLKTLRETTDISSLCKNQNGEPQLAKDYDYANAVLSAWREDAKAFRSDGCDSFGHSCIYKRKDGVEFNGYIVAPSTLVEQDSEDSRPIVLLFHTGAGPQDIFLRWKADCLVQELECVVMIVDIISDRDGFAWTNREQYETARKDIFSVFERNGIKGRWNLRDTLDSALDYLHGLHYVNTSRVAGMGYCMGGHPIFELGMMRKENVKALISYHGVFDGASQHKSQSESISTVSSTKILICNGKKDPFVPTQDLESAVDLLRKAGNDVDVKLFDCFHGFTNPAQDYNPSDAFAFNEEAASSSWDATIHLLRKQLFDN</sequence>
<evidence type="ECO:0000313" key="3">
    <source>
        <dbReference type="Proteomes" id="UP001054902"/>
    </source>
</evidence>
<dbReference type="EMBL" id="BLLK01000069">
    <property type="protein sequence ID" value="GFH59761.1"/>
    <property type="molecule type" value="Genomic_DNA"/>
</dbReference>
<name>A0AAD3HDZ2_9STRA</name>
<evidence type="ECO:0000259" key="1">
    <source>
        <dbReference type="Pfam" id="PF01738"/>
    </source>
</evidence>
<reference evidence="2 3" key="1">
    <citation type="journal article" date="2021" name="Sci. Rep.">
        <title>The genome of the diatom Chaetoceros tenuissimus carries an ancient integrated fragment of an extant virus.</title>
        <authorList>
            <person name="Hongo Y."/>
            <person name="Kimura K."/>
            <person name="Takaki Y."/>
            <person name="Yoshida Y."/>
            <person name="Baba S."/>
            <person name="Kobayashi G."/>
            <person name="Nagasaki K."/>
            <person name="Hano T."/>
            <person name="Tomaru Y."/>
        </authorList>
    </citation>
    <scope>NUCLEOTIDE SEQUENCE [LARGE SCALE GENOMIC DNA]</scope>
    <source>
        <strain evidence="2 3">NIES-3715</strain>
    </source>
</reference>
<evidence type="ECO:0000313" key="2">
    <source>
        <dbReference type="EMBL" id="GFH59761.1"/>
    </source>
</evidence>
<accession>A0AAD3HDZ2</accession>
<dbReference type="InterPro" id="IPR050261">
    <property type="entry name" value="FrsA_esterase"/>
</dbReference>
<proteinExistence type="predicted"/>
<dbReference type="SUPFAM" id="SSF53474">
    <property type="entry name" value="alpha/beta-Hydrolases"/>
    <property type="match status" value="1"/>
</dbReference>
<keyword evidence="3" id="KW-1185">Reference proteome</keyword>
<gene>
    <name evidence="2" type="ORF">CTEN210_16237</name>
</gene>
<dbReference type="InterPro" id="IPR002925">
    <property type="entry name" value="Dienelactn_hydro"/>
</dbReference>
<dbReference type="Pfam" id="PF01738">
    <property type="entry name" value="DLH"/>
    <property type="match status" value="1"/>
</dbReference>
<dbReference type="AlphaFoldDB" id="A0AAD3HDZ2"/>
<dbReference type="PANTHER" id="PTHR22946:SF0">
    <property type="entry name" value="DIENELACTONE HYDROLASE DOMAIN-CONTAINING PROTEIN"/>
    <property type="match status" value="1"/>
</dbReference>
<dbReference type="Proteomes" id="UP001054902">
    <property type="component" value="Unassembled WGS sequence"/>
</dbReference>
<protein>
    <recommendedName>
        <fullName evidence="1">Dienelactone hydrolase domain-containing protein</fullName>
    </recommendedName>
</protein>
<dbReference type="Gene3D" id="3.40.50.1820">
    <property type="entry name" value="alpha/beta hydrolase"/>
    <property type="match status" value="1"/>
</dbReference>